<organism evidence="2 3">
    <name type="scientific">Rhizophagus irregularis</name>
    <dbReference type="NCBI Taxonomy" id="588596"/>
    <lineage>
        <taxon>Eukaryota</taxon>
        <taxon>Fungi</taxon>
        <taxon>Fungi incertae sedis</taxon>
        <taxon>Mucoromycota</taxon>
        <taxon>Glomeromycotina</taxon>
        <taxon>Glomeromycetes</taxon>
        <taxon>Glomerales</taxon>
        <taxon>Glomeraceae</taxon>
        <taxon>Rhizophagus</taxon>
    </lineage>
</organism>
<name>A0A2I1HL97_9GLOM</name>
<feature type="region of interest" description="Disordered" evidence="1">
    <location>
        <begin position="124"/>
        <end position="158"/>
    </location>
</feature>
<accession>A0A2I1HL97</accession>
<dbReference type="VEuPathDB" id="FungiDB:RhiirA1_478550"/>
<dbReference type="VEuPathDB" id="FungiDB:FUN_006150"/>
<reference evidence="2 3" key="1">
    <citation type="submission" date="2015-10" db="EMBL/GenBank/DDBJ databases">
        <title>Genome analyses suggest a sexual origin of heterokaryosis in a supposedly ancient asexual fungus.</title>
        <authorList>
            <person name="Ropars J."/>
            <person name="Sedzielewska K."/>
            <person name="Noel J."/>
            <person name="Charron P."/>
            <person name="Farinelli L."/>
            <person name="Marton T."/>
            <person name="Kruger M."/>
            <person name="Pelin A."/>
            <person name="Brachmann A."/>
            <person name="Corradi N."/>
        </authorList>
    </citation>
    <scope>NUCLEOTIDE SEQUENCE [LARGE SCALE GENOMIC DNA]</scope>
    <source>
        <strain evidence="2 3">A4</strain>
    </source>
</reference>
<protein>
    <submittedName>
        <fullName evidence="2">Uncharacterized protein</fullName>
    </submittedName>
</protein>
<dbReference type="Proteomes" id="UP000234323">
    <property type="component" value="Unassembled WGS sequence"/>
</dbReference>
<feature type="region of interest" description="Disordered" evidence="1">
    <location>
        <begin position="1"/>
        <end position="26"/>
    </location>
</feature>
<evidence type="ECO:0000313" key="2">
    <source>
        <dbReference type="EMBL" id="PKY59666.1"/>
    </source>
</evidence>
<dbReference type="EMBL" id="LLXI01003695">
    <property type="protein sequence ID" value="PKY59666.1"/>
    <property type="molecule type" value="Genomic_DNA"/>
</dbReference>
<comment type="caution">
    <text evidence="2">The sequence shown here is derived from an EMBL/GenBank/DDBJ whole genome shotgun (WGS) entry which is preliminary data.</text>
</comment>
<evidence type="ECO:0000313" key="3">
    <source>
        <dbReference type="Proteomes" id="UP000234323"/>
    </source>
</evidence>
<sequence length="188" mass="21686">MSYNKTNKTSVQNIQKTPYTRPPRTRKFEPCNCRGCKGKLVDPRTKAAHAKKIIISPRETTTNFPEASEIPFIDLILPDPENDINYNEGSQEEIYSFLVKRAQPIAFQKNRMSKTSFPEVTSELFFDDDDDDDDDASKEYNGKYFEDNTLEYSSDDSEKDYQVNFDASEIETEKINSRRAEGLDNTFS</sequence>
<dbReference type="AlphaFoldDB" id="A0A2I1HL97"/>
<feature type="compositionally biased region" description="Basic and acidic residues" evidence="1">
    <location>
        <begin position="137"/>
        <end position="146"/>
    </location>
</feature>
<proteinExistence type="predicted"/>
<feature type="compositionally biased region" description="Polar residues" evidence="1">
    <location>
        <begin position="1"/>
        <end position="18"/>
    </location>
</feature>
<feature type="compositionally biased region" description="Acidic residues" evidence="1">
    <location>
        <begin position="125"/>
        <end position="136"/>
    </location>
</feature>
<evidence type="ECO:0000256" key="1">
    <source>
        <dbReference type="SAM" id="MobiDB-lite"/>
    </source>
</evidence>
<gene>
    <name evidence="2" type="ORF">RhiirA4_482617</name>
</gene>
<keyword evidence="3" id="KW-1185">Reference proteome</keyword>